<dbReference type="InterPro" id="IPR002401">
    <property type="entry name" value="Cyt_P450_E_grp-I"/>
</dbReference>
<protein>
    <submittedName>
        <fullName evidence="8">Cytochrome P450</fullName>
    </submittedName>
</protein>
<dbReference type="EMBL" id="CP071090">
    <property type="protein sequence ID" value="QSQ23763.1"/>
    <property type="molecule type" value="Genomic_DNA"/>
</dbReference>
<dbReference type="Gene3D" id="1.10.630.10">
    <property type="entry name" value="Cytochrome P450"/>
    <property type="match status" value="1"/>
</dbReference>
<dbReference type="RefSeq" id="WP_206725334.1">
    <property type="nucleotide sequence ID" value="NZ_CP071090.1"/>
</dbReference>
<organism evidence="8 9">
    <name type="scientific">Pyxidicoccus parkwayensis</name>
    <dbReference type="NCBI Taxonomy" id="2813578"/>
    <lineage>
        <taxon>Bacteria</taxon>
        <taxon>Pseudomonadati</taxon>
        <taxon>Myxococcota</taxon>
        <taxon>Myxococcia</taxon>
        <taxon>Myxococcales</taxon>
        <taxon>Cystobacterineae</taxon>
        <taxon>Myxococcaceae</taxon>
        <taxon>Pyxidicoccus</taxon>
    </lineage>
</organism>
<dbReference type="SUPFAM" id="SSF48264">
    <property type="entry name" value="Cytochrome P450"/>
    <property type="match status" value="1"/>
</dbReference>
<evidence type="ECO:0000313" key="9">
    <source>
        <dbReference type="Proteomes" id="UP000662747"/>
    </source>
</evidence>
<evidence type="ECO:0000256" key="4">
    <source>
        <dbReference type="ARBA" id="ARBA00023002"/>
    </source>
</evidence>
<dbReference type="InterPro" id="IPR036396">
    <property type="entry name" value="Cyt_P450_sf"/>
</dbReference>
<keyword evidence="3 7" id="KW-0479">Metal-binding</keyword>
<evidence type="ECO:0000256" key="1">
    <source>
        <dbReference type="ARBA" id="ARBA00010617"/>
    </source>
</evidence>
<evidence type="ECO:0000256" key="5">
    <source>
        <dbReference type="ARBA" id="ARBA00023004"/>
    </source>
</evidence>
<reference evidence="8 9" key="1">
    <citation type="submission" date="2021-02" db="EMBL/GenBank/DDBJ databases">
        <title>De Novo genome assembly of isolated myxobacteria.</title>
        <authorList>
            <person name="Stevens D.C."/>
        </authorList>
    </citation>
    <scope>NUCLEOTIDE SEQUENCE [LARGE SCALE GENOMIC DNA]</scope>
    <source>
        <strain evidence="9">SCPEA02</strain>
    </source>
</reference>
<evidence type="ECO:0000313" key="8">
    <source>
        <dbReference type="EMBL" id="QSQ23763.1"/>
    </source>
</evidence>
<dbReference type="InterPro" id="IPR017972">
    <property type="entry name" value="Cyt_P450_CS"/>
</dbReference>
<proteinExistence type="inferred from homology"/>
<dbReference type="PRINTS" id="PR00385">
    <property type="entry name" value="P450"/>
</dbReference>
<dbReference type="PANTHER" id="PTHR24291">
    <property type="entry name" value="CYTOCHROME P450 FAMILY 4"/>
    <property type="match status" value="1"/>
</dbReference>
<keyword evidence="2 7" id="KW-0349">Heme</keyword>
<keyword evidence="5 7" id="KW-0408">Iron</keyword>
<dbReference type="PROSITE" id="PS00086">
    <property type="entry name" value="CYTOCHROME_P450"/>
    <property type="match status" value="1"/>
</dbReference>
<dbReference type="PANTHER" id="PTHR24291:SF50">
    <property type="entry name" value="BIFUNCTIONAL ALBAFLAVENONE MONOOXYGENASE_TERPENE SYNTHASE"/>
    <property type="match status" value="1"/>
</dbReference>
<evidence type="ECO:0000256" key="7">
    <source>
        <dbReference type="RuleBase" id="RU000461"/>
    </source>
</evidence>
<dbReference type="Proteomes" id="UP000662747">
    <property type="component" value="Chromosome"/>
</dbReference>
<gene>
    <name evidence="8" type="ORF">JY651_01910</name>
</gene>
<dbReference type="InterPro" id="IPR001128">
    <property type="entry name" value="Cyt_P450"/>
</dbReference>
<dbReference type="Pfam" id="PF00067">
    <property type="entry name" value="p450"/>
    <property type="match status" value="1"/>
</dbReference>
<evidence type="ECO:0000256" key="3">
    <source>
        <dbReference type="ARBA" id="ARBA00022723"/>
    </source>
</evidence>
<keyword evidence="4 7" id="KW-0560">Oxidoreductase</keyword>
<dbReference type="PRINTS" id="PR00463">
    <property type="entry name" value="EP450I"/>
</dbReference>
<accession>A0ABX7NYH2</accession>
<evidence type="ECO:0000256" key="6">
    <source>
        <dbReference type="ARBA" id="ARBA00023033"/>
    </source>
</evidence>
<keyword evidence="6 7" id="KW-0503">Monooxygenase</keyword>
<dbReference type="InterPro" id="IPR050196">
    <property type="entry name" value="Cytochrome_P450_Monoox"/>
</dbReference>
<evidence type="ECO:0000256" key="2">
    <source>
        <dbReference type="ARBA" id="ARBA00022617"/>
    </source>
</evidence>
<name>A0ABX7NYH2_9BACT</name>
<keyword evidence="9" id="KW-1185">Reference proteome</keyword>
<sequence length="471" mass="52645">MTTPSPKKPVLPPGHHGHWLLGLNEHVKDPLGALVRAQRKHGDIAYFNTQQGPLYMLAHPDHAQRVLVDNARNYPAPDKRPSRLLGNGIFQSNGAFWLRQRRMVQPAFHRSRLVRMVEDLVLGTEALAERWEPSARSGEPLELLEQMRLLVPTLLGASLFSRGVYERDAGLQASVAFLSHKSHGSARDSLWKLALRRLGYPRSRRQQFDAATDALNASLYGLIAARRQAPSAGDDILGMLLEARDTQGEGMTDTEVRDELVSLLVGGHEATSVALTWTWYTLLSHPDVEQRVREELASVLGGRPPSSGEALQGLHYTRAVVEETLRLYPPAWQVMRRAQEDDEIAGFTVRAGSLVILPTWLLHRHASFWKDPERFQPERFLPEQKEQRHRHAWLPFGGGQRMCVGNGYTLTLILAVLATLLPRFQVRLVPGHPVTPVASNTYRPRFGLKATLHPAPAVARNDSPNLKAVSS</sequence>
<comment type="similarity">
    <text evidence="1 7">Belongs to the cytochrome P450 family.</text>
</comment>